<dbReference type="RefSeq" id="WP_174880875.1">
    <property type="nucleotide sequence ID" value="NZ_CADEPK010000280.1"/>
</dbReference>
<dbReference type="Proteomes" id="UP001232245">
    <property type="component" value="Unassembled WGS sequence"/>
</dbReference>
<name>A0ABT9Z653_9BACI</name>
<organism evidence="1 2">
    <name type="scientific">Metabacillus niabensis</name>
    <dbReference type="NCBI Taxonomy" id="324854"/>
    <lineage>
        <taxon>Bacteria</taxon>
        <taxon>Bacillati</taxon>
        <taxon>Bacillota</taxon>
        <taxon>Bacilli</taxon>
        <taxon>Bacillales</taxon>
        <taxon>Bacillaceae</taxon>
        <taxon>Metabacillus</taxon>
    </lineage>
</organism>
<dbReference type="EMBL" id="JAUSTZ010000011">
    <property type="protein sequence ID" value="MDQ0227724.1"/>
    <property type="molecule type" value="Genomic_DNA"/>
</dbReference>
<accession>A0ABT9Z653</accession>
<keyword evidence="2" id="KW-1185">Reference proteome</keyword>
<comment type="caution">
    <text evidence="1">The sequence shown here is derived from an EMBL/GenBank/DDBJ whole genome shotgun (WGS) entry which is preliminary data.</text>
</comment>
<reference evidence="1 2" key="1">
    <citation type="submission" date="2023-07" db="EMBL/GenBank/DDBJ databases">
        <title>Genomic Encyclopedia of Type Strains, Phase IV (KMG-IV): sequencing the most valuable type-strain genomes for metagenomic binning, comparative biology and taxonomic classification.</title>
        <authorList>
            <person name="Goeker M."/>
        </authorList>
    </citation>
    <scope>NUCLEOTIDE SEQUENCE [LARGE SCALE GENOMIC DNA]</scope>
    <source>
        <strain evidence="1 2">DSM 17723</strain>
    </source>
</reference>
<evidence type="ECO:0000313" key="2">
    <source>
        <dbReference type="Proteomes" id="UP001232245"/>
    </source>
</evidence>
<protein>
    <submittedName>
        <fullName evidence="1">Uncharacterized protein</fullName>
    </submittedName>
</protein>
<evidence type="ECO:0000313" key="1">
    <source>
        <dbReference type="EMBL" id="MDQ0227724.1"/>
    </source>
</evidence>
<sequence length="276" mass="31994">MDSNFGKYVVPPTLQRLIDLQNDLGDTEDFFKGLDFYLSLENFRYFNTPSDVIVFGNIGADGIHYGFLTDYGSVTELEVAPIVCVSPMDFDTPIRIVARNLREFLRVNLTDSALFYNHFSSAEKYLETKERWTTEEANSPYQPTENEKQVRERVQRLLLENFQLPHIDNPYRYVQDVGLARQRNVCIQTMDGLGVTEPLLQHEKHSPFPLHRDTDPDLKLLQEYVNSAPFASRLALFRDLQLNYILQDNHELYKIVIDTMNNMGLTDEASRLSNEL</sequence>
<proteinExistence type="predicted"/>
<gene>
    <name evidence="1" type="ORF">J2S02_004071</name>
</gene>